<comment type="caution">
    <text evidence="1">The sequence shown here is derived from an EMBL/GenBank/DDBJ whole genome shotgun (WGS) entry which is preliminary data.</text>
</comment>
<dbReference type="PANTHER" id="PTHR46059:SF2">
    <property type="entry name" value="BETA-GALACTOSIDE ALPHA-2,6-SIALYLTRANSFERASE 1"/>
    <property type="match status" value="1"/>
</dbReference>
<protein>
    <submittedName>
        <fullName evidence="1">Uncharacterized protein</fullName>
    </submittedName>
</protein>
<keyword evidence="2" id="KW-1185">Reference proteome</keyword>
<gene>
    <name evidence="1" type="ORF">P7K49_009431</name>
</gene>
<proteinExistence type="predicted"/>
<reference evidence="1 2" key="1">
    <citation type="submission" date="2023-05" db="EMBL/GenBank/DDBJ databases">
        <title>B98-5 Cell Line De Novo Hybrid Assembly: An Optical Mapping Approach.</title>
        <authorList>
            <person name="Kananen K."/>
            <person name="Auerbach J.A."/>
            <person name="Kautto E."/>
            <person name="Blachly J.S."/>
        </authorList>
    </citation>
    <scope>NUCLEOTIDE SEQUENCE [LARGE SCALE GENOMIC DNA]</scope>
    <source>
        <strain evidence="1">B95-8</strain>
        <tissue evidence="1">Cell line</tissue>
    </source>
</reference>
<sequence>MIMMMLRDQVDIYEFLSSKHKTDLCCYCQQFFNSACTMGARRPLLCEKNPVKCLMRAFTCLEQPHCLATGPFMAKYGLPGILQMVSGPPQPGKPFFLNNPSLLLHSRGLCQQDLWGFQRLRTRNQAQSPL</sequence>
<evidence type="ECO:0000313" key="2">
    <source>
        <dbReference type="Proteomes" id="UP001266305"/>
    </source>
</evidence>
<evidence type="ECO:0000313" key="1">
    <source>
        <dbReference type="EMBL" id="KAK2109685.1"/>
    </source>
</evidence>
<dbReference type="EMBL" id="JASSZA010000005">
    <property type="protein sequence ID" value="KAK2109685.1"/>
    <property type="molecule type" value="Genomic_DNA"/>
</dbReference>
<dbReference type="Proteomes" id="UP001266305">
    <property type="component" value="Unassembled WGS sequence"/>
</dbReference>
<organism evidence="1 2">
    <name type="scientific">Saguinus oedipus</name>
    <name type="common">Cotton-top tamarin</name>
    <name type="synonym">Oedipomidas oedipus</name>
    <dbReference type="NCBI Taxonomy" id="9490"/>
    <lineage>
        <taxon>Eukaryota</taxon>
        <taxon>Metazoa</taxon>
        <taxon>Chordata</taxon>
        <taxon>Craniata</taxon>
        <taxon>Vertebrata</taxon>
        <taxon>Euteleostomi</taxon>
        <taxon>Mammalia</taxon>
        <taxon>Eutheria</taxon>
        <taxon>Euarchontoglires</taxon>
        <taxon>Primates</taxon>
        <taxon>Haplorrhini</taxon>
        <taxon>Platyrrhini</taxon>
        <taxon>Cebidae</taxon>
        <taxon>Callitrichinae</taxon>
        <taxon>Saguinus</taxon>
    </lineage>
</organism>
<name>A0ABQ9VJY7_SAGOE</name>
<accession>A0ABQ9VJY7</accession>
<dbReference type="PANTHER" id="PTHR46059">
    <property type="entry name" value="BETA-GALACTOSIDE ALPHA-2,6-SIALYLTRANSFERASE"/>
    <property type="match status" value="1"/>
</dbReference>